<evidence type="ECO:0000313" key="1">
    <source>
        <dbReference type="EMBL" id="BCG50861.1"/>
    </source>
</evidence>
<organism evidence="1">
    <name type="scientific">Enterobacter cloacae</name>
    <dbReference type="NCBI Taxonomy" id="550"/>
    <lineage>
        <taxon>Bacteria</taxon>
        <taxon>Pseudomonadati</taxon>
        <taxon>Pseudomonadota</taxon>
        <taxon>Gammaproteobacteria</taxon>
        <taxon>Enterobacterales</taxon>
        <taxon>Enterobacteriaceae</taxon>
        <taxon>Enterobacter</taxon>
        <taxon>Enterobacter cloacae complex</taxon>
    </lineage>
</organism>
<geneLocation type="plasmid" evidence="1">
    <name>pCC32</name>
</geneLocation>
<dbReference type="EMBL" id="LC556211">
    <property type="protein sequence ID" value="BCG50861.1"/>
    <property type="molecule type" value="Genomic_DNA"/>
</dbReference>
<name>A0A6J4ELW9_ENTCL</name>
<keyword evidence="1" id="KW-0614">Plasmid</keyword>
<proteinExistence type="predicted"/>
<dbReference type="AlphaFoldDB" id="A0A6J4ELW9"/>
<sequence>MQPLTGAEGRQIGGFQKQIGARAHHEGKRAFAVVIQIDNHRRGTMRRVKAHLLHLNLLIS</sequence>
<protein>
    <submittedName>
        <fullName evidence="1">Uncharacterized protein</fullName>
    </submittedName>
</protein>
<accession>A0A6J4ELW9</accession>
<reference evidence="1" key="1">
    <citation type="submission" date="2020-06" db="EMBL/GenBank/DDBJ databases">
        <title>Persistence of extended-spectrum beta-lactamase plasmids among Enterobacteriaceae in commercial broiler farms.</title>
        <authorList>
            <person name="Yossapol M."/>
            <person name="Asai T."/>
        </authorList>
    </citation>
    <scope>NUCLEOTIDE SEQUENCE</scope>
    <source>
        <strain evidence="1">CC32</strain>
        <plasmid evidence="1">pCC32</plasmid>
    </source>
</reference>